<dbReference type="GO" id="GO:0071944">
    <property type="term" value="C:cell periphery"/>
    <property type="evidence" value="ECO:0007669"/>
    <property type="project" value="UniProtKB-ARBA"/>
</dbReference>
<evidence type="ECO:0000259" key="7">
    <source>
        <dbReference type="PROSITE" id="PS50026"/>
    </source>
</evidence>
<evidence type="ECO:0000256" key="5">
    <source>
        <dbReference type="ARBA" id="ARBA00023180"/>
    </source>
</evidence>
<dbReference type="PANTHER" id="PTHR24050">
    <property type="entry name" value="PA14 DOMAIN-CONTAINING PROTEIN"/>
    <property type="match status" value="1"/>
</dbReference>
<keyword evidence="4" id="KW-1015">Disulfide bond</keyword>
<dbReference type="GO" id="GO:0005576">
    <property type="term" value="C:extracellular region"/>
    <property type="evidence" value="ECO:0007669"/>
    <property type="project" value="UniProtKB-SubCell"/>
</dbReference>
<feature type="domain" description="EGF-like" evidence="7">
    <location>
        <begin position="326"/>
        <end position="368"/>
    </location>
</feature>
<dbReference type="AlphaFoldDB" id="A0A9Q1CKP0"/>
<dbReference type="Pfam" id="PF07645">
    <property type="entry name" value="EGF_CA"/>
    <property type="match status" value="2"/>
</dbReference>
<organism evidence="8 9">
    <name type="scientific">Holothuria leucospilota</name>
    <name type="common">Black long sea cucumber</name>
    <name type="synonym">Mertensiothuria leucospilota</name>
    <dbReference type="NCBI Taxonomy" id="206669"/>
    <lineage>
        <taxon>Eukaryota</taxon>
        <taxon>Metazoa</taxon>
        <taxon>Echinodermata</taxon>
        <taxon>Eleutherozoa</taxon>
        <taxon>Echinozoa</taxon>
        <taxon>Holothuroidea</taxon>
        <taxon>Aspidochirotacea</taxon>
        <taxon>Aspidochirotida</taxon>
        <taxon>Holothuriidae</taxon>
        <taxon>Holothuria</taxon>
    </lineage>
</organism>
<dbReference type="PANTHER" id="PTHR24050:SF19">
    <property type="entry name" value="NEPHRONECTIN"/>
    <property type="match status" value="1"/>
</dbReference>
<dbReference type="OrthoDB" id="10060424at2759"/>
<dbReference type="InterPro" id="IPR018097">
    <property type="entry name" value="EGF_Ca-bd_CS"/>
</dbReference>
<dbReference type="InterPro" id="IPR000152">
    <property type="entry name" value="EGF-type_Asp/Asn_hydroxyl_site"/>
</dbReference>
<reference evidence="8" key="1">
    <citation type="submission" date="2021-10" db="EMBL/GenBank/DDBJ databases">
        <title>Tropical sea cucumber genome reveals ecological adaptation and Cuvierian tubules defense mechanism.</title>
        <authorList>
            <person name="Chen T."/>
        </authorList>
    </citation>
    <scope>NUCLEOTIDE SEQUENCE</scope>
    <source>
        <strain evidence="8">Nanhai2018</strain>
        <tissue evidence="8">Muscle</tissue>
    </source>
</reference>
<dbReference type="FunFam" id="2.10.25.10:FF:000010">
    <property type="entry name" value="Pro-epidermal growth factor"/>
    <property type="match status" value="1"/>
</dbReference>
<dbReference type="InterPro" id="IPR009030">
    <property type="entry name" value="Growth_fac_rcpt_cys_sf"/>
</dbReference>
<dbReference type="Pfam" id="PF12947">
    <property type="entry name" value="EGF_3"/>
    <property type="match status" value="1"/>
</dbReference>
<evidence type="ECO:0000256" key="2">
    <source>
        <dbReference type="ARBA" id="ARBA00022729"/>
    </source>
</evidence>
<sequence length="380" mass="41537">MFKSTPNAAERSSTMRETPFAPTIVYMEHASDLTCASVTKATPAKAVIKARKSVQSKESSGISSDLNECGTEPRPCDHRCVNTQGSFRCYCEKGYVLLVDKQTCVRDRRCYPGRCSYACAFNKNEVTCVCPPGLRLIEDGYHCKDIDECAEGLVICPIYQECKNTFGNFLCLCIEGFEFQYIDGEYQCIYSPIDPEIENPESIYEILRSPIDPDILNPERIYATLPGAECSAVGHICSTGSGSCVSTSSGPRCKCIEGYHGDGEVCVIISTRTCGDQPCFPGVECKSASLPKSNDVEQLLTLDIIIPYECGACPVGYVGPGETCYDINECERGPLITGCHFHAFCENIPGDFICICSDGFFGNGTHCSILGKIHHKPICK</sequence>
<dbReference type="FunFam" id="2.10.25.10:FF:000038">
    <property type="entry name" value="Fibrillin 2"/>
    <property type="match status" value="1"/>
</dbReference>
<dbReference type="PROSITE" id="PS01186">
    <property type="entry name" value="EGF_2"/>
    <property type="match status" value="3"/>
</dbReference>
<dbReference type="CDD" id="cd00054">
    <property type="entry name" value="EGF_CA"/>
    <property type="match status" value="2"/>
</dbReference>
<keyword evidence="5" id="KW-0325">Glycoprotein</keyword>
<evidence type="ECO:0000313" key="9">
    <source>
        <dbReference type="Proteomes" id="UP001152320"/>
    </source>
</evidence>
<dbReference type="InterPro" id="IPR049883">
    <property type="entry name" value="NOTCH1_EGF-like"/>
</dbReference>
<gene>
    <name evidence="8" type="ORF">HOLleu_04831</name>
</gene>
<dbReference type="PROSITE" id="PS50026">
    <property type="entry name" value="EGF_3"/>
    <property type="match status" value="3"/>
</dbReference>
<feature type="domain" description="EGF-like" evidence="7">
    <location>
        <begin position="226"/>
        <end position="267"/>
    </location>
</feature>
<dbReference type="InterPro" id="IPR024731">
    <property type="entry name" value="NELL2-like_EGF"/>
</dbReference>
<protein>
    <submittedName>
        <fullName evidence="8">Epidermal growth factor-like protein 6</fullName>
    </submittedName>
</protein>
<feature type="domain" description="EGF-like" evidence="7">
    <location>
        <begin position="65"/>
        <end position="105"/>
    </location>
</feature>
<evidence type="ECO:0000256" key="6">
    <source>
        <dbReference type="PROSITE-ProRule" id="PRU00076"/>
    </source>
</evidence>
<evidence type="ECO:0000313" key="8">
    <source>
        <dbReference type="EMBL" id="KAJ8046219.1"/>
    </source>
</evidence>
<dbReference type="PROSITE" id="PS00010">
    <property type="entry name" value="ASX_HYDROXYL"/>
    <property type="match status" value="3"/>
</dbReference>
<dbReference type="Gene3D" id="2.10.25.10">
    <property type="entry name" value="Laminin"/>
    <property type="match status" value="5"/>
</dbReference>
<dbReference type="InterPro" id="IPR052235">
    <property type="entry name" value="Nephronectin_domain"/>
</dbReference>
<keyword evidence="2" id="KW-0732">Signal</keyword>
<dbReference type="SUPFAM" id="SSF57184">
    <property type="entry name" value="Growth factor receptor domain"/>
    <property type="match status" value="2"/>
</dbReference>
<comment type="caution">
    <text evidence="6">Lacks conserved residue(s) required for the propagation of feature annotation.</text>
</comment>
<evidence type="ECO:0000256" key="3">
    <source>
        <dbReference type="ARBA" id="ARBA00022737"/>
    </source>
</evidence>
<keyword evidence="9" id="KW-1185">Reference proteome</keyword>
<dbReference type="SMART" id="SM00179">
    <property type="entry name" value="EGF_CA"/>
    <property type="match status" value="4"/>
</dbReference>
<dbReference type="EMBL" id="JAIZAY010000002">
    <property type="protein sequence ID" value="KAJ8046219.1"/>
    <property type="molecule type" value="Genomic_DNA"/>
</dbReference>
<dbReference type="PROSITE" id="PS01187">
    <property type="entry name" value="EGF_CA"/>
    <property type="match status" value="2"/>
</dbReference>
<dbReference type="InterPro" id="IPR000742">
    <property type="entry name" value="EGF"/>
</dbReference>
<keyword evidence="3" id="KW-0677">Repeat</keyword>
<dbReference type="InterPro" id="IPR001881">
    <property type="entry name" value="EGF-like_Ca-bd_dom"/>
</dbReference>
<keyword evidence="1 6" id="KW-0245">EGF-like domain</keyword>
<dbReference type="SMART" id="SM00181">
    <property type="entry name" value="EGF"/>
    <property type="match status" value="6"/>
</dbReference>
<accession>A0A9Q1CKP0</accession>
<dbReference type="Proteomes" id="UP001152320">
    <property type="component" value="Chromosome 2"/>
</dbReference>
<evidence type="ECO:0000256" key="1">
    <source>
        <dbReference type="ARBA" id="ARBA00022536"/>
    </source>
</evidence>
<dbReference type="GO" id="GO:0005509">
    <property type="term" value="F:calcium ion binding"/>
    <property type="evidence" value="ECO:0007669"/>
    <property type="project" value="InterPro"/>
</dbReference>
<comment type="caution">
    <text evidence="8">The sequence shown here is derived from an EMBL/GenBank/DDBJ whole genome shotgun (WGS) entry which is preliminary data.</text>
</comment>
<proteinExistence type="predicted"/>
<name>A0A9Q1CKP0_HOLLE</name>
<evidence type="ECO:0000256" key="4">
    <source>
        <dbReference type="ARBA" id="ARBA00023157"/>
    </source>
</evidence>